<evidence type="ECO:0000313" key="10">
    <source>
        <dbReference type="EMBL" id="KAJ1975377.1"/>
    </source>
</evidence>
<keyword evidence="7" id="KW-0496">Mitochondrion</keyword>
<dbReference type="InterPro" id="IPR022533">
    <property type="entry name" value="Cox20"/>
</dbReference>
<keyword evidence="8" id="KW-0472">Membrane</keyword>
<comment type="similarity">
    <text evidence="2">Belongs to the COX20 family.</text>
</comment>
<dbReference type="GO" id="GO:0005743">
    <property type="term" value="C:mitochondrial inner membrane"/>
    <property type="evidence" value="ECO:0007669"/>
    <property type="project" value="UniProtKB-SubCell"/>
</dbReference>
<evidence type="ECO:0000256" key="1">
    <source>
        <dbReference type="ARBA" id="ARBA00004273"/>
    </source>
</evidence>
<evidence type="ECO:0000256" key="2">
    <source>
        <dbReference type="ARBA" id="ARBA00009575"/>
    </source>
</evidence>
<feature type="region of interest" description="Disordered" evidence="9">
    <location>
        <begin position="1"/>
        <end position="48"/>
    </location>
</feature>
<comment type="subcellular location">
    <subcellularLocation>
        <location evidence="1">Mitochondrion inner membrane</location>
    </subcellularLocation>
</comment>
<evidence type="ECO:0000256" key="7">
    <source>
        <dbReference type="ARBA" id="ARBA00023128"/>
    </source>
</evidence>
<dbReference type="PANTHER" id="PTHR31586">
    <property type="entry name" value="CYTOCHROME C OXIDASE PROTEIN 20"/>
    <property type="match status" value="1"/>
</dbReference>
<sequence length="179" mass="19322">MAKDSTHPIGAEPQPHAPVASGVVFPVSQKPPQDSAPQPPSIGFPPLDDGDLSAVERYRKAFKLLSKDDINRIDRMPCFRDGFLYGMTGGAIVGGLRFLQRGQVWSACHWAVGSTCVLAIVSRSICLYQRRLQLERLAVALPKPIRQNTHDVAPQGRSTDFEGPSASNSPPPPSAGKEP</sequence>
<dbReference type="Proteomes" id="UP001151582">
    <property type="component" value="Unassembled WGS sequence"/>
</dbReference>
<evidence type="ECO:0000256" key="9">
    <source>
        <dbReference type="SAM" id="MobiDB-lite"/>
    </source>
</evidence>
<reference evidence="10" key="1">
    <citation type="submission" date="2022-07" db="EMBL/GenBank/DDBJ databases">
        <title>Phylogenomic reconstructions and comparative analyses of Kickxellomycotina fungi.</title>
        <authorList>
            <person name="Reynolds N.K."/>
            <person name="Stajich J.E."/>
            <person name="Barry K."/>
            <person name="Grigoriev I.V."/>
            <person name="Crous P."/>
            <person name="Smith M.E."/>
        </authorList>
    </citation>
    <scope>NUCLEOTIDE SEQUENCE</scope>
    <source>
        <strain evidence="10">RSA 567</strain>
    </source>
</reference>
<evidence type="ECO:0000256" key="6">
    <source>
        <dbReference type="ARBA" id="ARBA00022989"/>
    </source>
</evidence>
<evidence type="ECO:0000256" key="4">
    <source>
        <dbReference type="ARBA" id="ARBA00022692"/>
    </source>
</evidence>
<organism evidence="10 11">
    <name type="scientific">Dimargaris verticillata</name>
    <dbReference type="NCBI Taxonomy" id="2761393"/>
    <lineage>
        <taxon>Eukaryota</taxon>
        <taxon>Fungi</taxon>
        <taxon>Fungi incertae sedis</taxon>
        <taxon>Zoopagomycota</taxon>
        <taxon>Kickxellomycotina</taxon>
        <taxon>Dimargaritomycetes</taxon>
        <taxon>Dimargaritales</taxon>
        <taxon>Dimargaritaceae</taxon>
        <taxon>Dimargaris</taxon>
    </lineage>
</organism>
<keyword evidence="11" id="KW-1185">Reference proteome</keyword>
<evidence type="ECO:0000256" key="8">
    <source>
        <dbReference type="ARBA" id="ARBA00023136"/>
    </source>
</evidence>
<name>A0A9W8B4C6_9FUNG</name>
<accession>A0A9W8B4C6</accession>
<proteinExistence type="inferred from homology"/>
<keyword evidence="5" id="KW-0999">Mitochondrion inner membrane</keyword>
<evidence type="ECO:0000256" key="3">
    <source>
        <dbReference type="ARBA" id="ARBA00017689"/>
    </source>
</evidence>
<evidence type="ECO:0000256" key="5">
    <source>
        <dbReference type="ARBA" id="ARBA00022792"/>
    </source>
</evidence>
<dbReference type="AlphaFoldDB" id="A0A9W8B4C6"/>
<comment type="caution">
    <text evidence="10">The sequence shown here is derived from an EMBL/GenBank/DDBJ whole genome shotgun (WGS) entry which is preliminary data.</text>
</comment>
<dbReference type="PANTHER" id="PTHR31586:SF1">
    <property type="entry name" value="CYTOCHROME C OXIDASE ASSEMBLY PROTEIN COX20, MITOCHONDRIAL"/>
    <property type="match status" value="1"/>
</dbReference>
<protein>
    <recommendedName>
        <fullName evidence="3">Cytochrome c oxidase assembly protein COX20, mitochondrial</fullName>
    </recommendedName>
</protein>
<keyword evidence="4" id="KW-0812">Transmembrane</keyword>
<gene>
    <name evidence="10" type="ORF">H4R34_004359</name>
</gene>
<feature type="region of interest" description="Disordered" evidence="9">
    <location>
        <begin position="148"/>
        <end position="179"/>
    </location>
</feature>
<evidence type="ECO:0000313" key="11">
    <source>
        <dbReference type="Proteomes" id="UP001151582"/>
    </source>
</evidence>
<dbReference type="EMBL" id="JANBQB010000534">
    <property type="protein sequence ID" value="KAJ1975377.1"/>
    <property type="molecule type" value="Genomic_DNA"/>
</dbReference>
<dbReference type="Pfam" id="PF12597">
    <property type="entry name" value="Cox20"/>
    <property type="match status" value="1"/>
</dbReference>
<dbReference type="OrthoDB" id="14603at2759"/>
<keyword evidence="6" id="KW-1133">Transmembrane helix</keyword>
<dbReference type="GO" id="GO:0033617">
    <property type="term" value="P:mitochondrial respiratory chain complex IV assembly"/>
    <property type="evidence" value="ECO:0007669"/>
    <property type="project" value="InterPro"/>
</dbReference>
<feature type="compositionally biased region" description="Pro residues" evidence="9">
    <location>
        <begin position="169"/>
        <end position="179"/>
    </location>
</feature>